<evidence type="ECO:0000313" key="2">
    <source>
        <dbReference type="EMBL" id="KAK3611219.1"/>
    </source>
</evidence>
<dbReference type="AlphaFoldDB" id="A0AAE0WEG0"/>
<protein>
    <submittedName>
        <fullName evidence="2">Uncharacterized protein</fullName>
    </submittedName>
</protein>
<comment type="caution">
    <text evidence="2">The sequence shown here is derived from an EMBL/GenBank/DDBJ whole genome shotgun (WGS) entry which is preliminary data.</text>
</comment>
<dbReference type="EMBL" id="JAEAOA010000188">
    <property type="protein sequence ID" value="KAK3611219.1"/>
    <property type="molecule type" value="Genomic_DNA"/>
</dbReference>
<evidence type="ECO:0000256" key="1">
    <source>
        <dbReference type="SAM" id="MobiDB-lite"/>
    </source>
</evidence>
<proteinExistence type="predicted"/>
<accession>A0AAE0WEG0</accession>
<reference evidence="2" key="2">
    <citation type="journal article" date="2021" name="Genome Biol. Evol.">
        <title>Developing a high-quality reference genome for a parasitic bivalve with doubly uniparental inheritance (Bivalvia: Unionida).</title>
        <authorList>
            <person name="Smith C.H."/>
        </authorList>
    </citation>
    <scope>NUCLEOTIDE SEQUENCE</scope>
    <source>
        <strain evidence="2">CHS0354</strain>
        <tissue evidence="2">Mantle</tissue>
    </source>
</reference>
<organism evidence="2 3">
    <name type="scientific">Potamilus streckersoni</name>
    <dbReference type="NCBI Taxonomy" id="2493646"/>
    <lineage>
        <taxon>Eukaryota</taxon>
        <taxon>Metazoa</taxon>
        <taxon>Spiralia</taxon>
        <taxon>Lophotrochozoa</taxon>
        <taxon>Mollusca</taxon>
        <taxon>Bivalvia</taxon>
        <taxon>Autobranchia</taxon>
        <taxon>Heteroconchia</taxon>
        <taxon>Palaeoheterodonta</taxon>
        <taxon>Unionida</taxon>
        <taxon>Unionoidea</taxon>
        <taxon>Unionidae</taxon>
        <taxon>Ambleminae</taxon>
        <taxon>Lampsilini</taxon>
        <taxon>Potamilus</taxon>
    </lineage>
</organism>
<name>A0AAE0WEG0_9BIVA</name>
<feature type="compositionally biased region" description="Basic and acidic residues" evidence="1">
    <location>
        <begin position="222"/>
        <end position="233"/>
    </location>
</feature>
<reference evidence="2" key="3">
    <citation type="submission" date="2023-05" db="EMBL/GenBank/DDBJ databases">
        <authorList>
            <person name="Smith C.H."/>
        </authorList>
    </citation>
    <scope>NUCLEOTIDE SEQUENCE</scope>
    <source>
        <strain evidence="2">CHS0354</strain>
        <tissue evidence="2">Mantle</tissue>
    </source>
</reference>
<evidence type="ECO:0000313" key="3">
    <source>
        <dbReference type="Proteomes" id="UP001195483"/>
    </source>
</evidence>
<reference evidence="2" key="1">
    <citation type="journal article" date="2021" name="Genome Biol. Evol.">
        <title>A High-Quality Reference Genome for a Parasitic Bivalve with Doubly Uniparental Inheritance (Bivalvia: Unionida).</title>
        <authorList>
            <person name="Smith C.H."/>
        </authorList>
    </citation>
    <scope>NUCLEOTIDE SEQUENCE</scope>
    <source>
        <strain evidence="2">CHS0354</strain>
    </source>
</reference>
<feature type="region of interest" description="Disordered" evidence="1">
    <location>
        <begin position="195"/>
        <end position="253"/>
    </location>
</feature>
<feature type="non-terminal residue" evidence="2">
    <location>
        <position position="253"/>
    </location>
</feature>
<feature type="region of interest" description="Disordered" evidence="1">
    <location>
        <begin position="144"/>
        <end position="171"/>
    </location>
</feature>
<feature type="compositionally biased region" description="Basic residues" evidence="1">
    <location>
        <begin position="234"/>
        <end position="245"/>
    </location>
</feature>
<dbReference type="Proteomes" id="UP001195483">
    <property type="component" value="Unassembled WGS sequence"/>
</dbReference>
<keyword evidence="3" id="KW-1185">Reference proteome</keyword>
<sequence length="253" mass="29062">MANQLKATFTRFRFAKRATQRDMQAKKILQQIYGNTDLTKTSNQLENPKTKNDNAILKRKATHPAYTYTKEKIQIQNNNNGNSNHHNIANSMAETETYLYNKRPRTNQTELINCDIEIATHNPIDISNEQVNLPKYVLIRDTPISTSTSGENRGNKIRFANDQEKPGPSNTHTIEELREIMAALAQDTADTAKESINKENNEQQIAKRPRTDLKTQRYNSSKNDKTTKGENRPQPKHKLQPHPRHLTLYLTTP</sequence>
<gene>
    <name evidence="2" type="ORF">CHS0354_002115</name>
</gene>